<evidence type="ECO:0000313" key="5">
    <source>
        <dbReference type="EMBL" id="TLU99563.1"/>
    </source>
</evidence>
<gene>
    <name evidence="5" type="ORF">FEN17_23705</name>
</gene>
<keyword evidence="1 3" id="KW-0597">Phosphoprotein</keyword>
<dbReference type="InterPro" id="IPR001789">
    <property type="entry name" value="Sig_transdc_resp-reg_receiver"/>
</dbReference>
<dbReference type="Proteomes" id="UP000306402">
    <property type="component" value="Unassembled WGS sequence"/>
</dbReference>
<keyword evidence="6" id="KW-1185">Reference proteome</keyword>
<dbReference type="EMBL" id="VCEJ01000005">
    <property type="protein sequence ID" value="TLU99563.1"/>
    <property type="molecule type" value="Genomic_DNA"/>
</dbReference>
<dbReference type="PANTHER" id="PTHR45339:SF1">
    <property type="entry name" value="HYBRID SIGNAL TRANSDUCTION HISTIDINE KINASE J"/>
    <property type="match status" value="1"/>
</dbReference>
<keyword evidence="2" id="KW-0902">Two-component regulatory system</keyword>
<dbReference type="AlphaFoldDB" id="A0A5R9KTM5"/>
<proteinExistence type="predicted"/>
<reference evidence="5 6" key="1">
    <citation type="submission" date="2019-05" db="EMBL/GenBank/DDBJ databases">
        <authorList>
            <person name="Qu J.-H."/>
        </authorList>
    </citation>
    <scope>NUCLEOTIDE SEQUENCE [LARGE SCALE GENOMIC DNA]</scope>
    <source>
        <strain evidence="5 6">T17</strain>
    </source>
</reference>
<feature type="domain" description="Response regulatory" evidence="4">
    <location>
        <begin position="26"/>
        <end position="138"/>
    </location>
</feature>
<dbReference type="InterPro" id="IPR011006">
    <property type="entry name" value="CheY-like_superfamily"/>
</dbReference>
<organism evidence="5 6">
    <name type="scientific">Dyadobacter luticola</name>
    <dbReference type="NCBI Taxonomy" id="1979387"/>
    <lineage>
        <taxon>Bacteria</taxon>
        <taxon>Pseudomonadati</taxon>
        <taxon>Bacteroidota</taxon>
        <taxon>Cytophagia</taxon>
        <taxon>Cytophagales</taxon>
        <taxon>Spirosomataceae</taxon>
        <taxon>Dyadobacter</taxon>
    </lineage>
</organism>
<dbReference type="PROSITE" id="PS50110">
    <property type="entry name" value="RESPONSE_REGULATORY"/>
    <property type="match status" value="1"/>
</dbReference>
<dbReference type="OrthoDB" id="9796457at2"/>
<evidence type="ECO:0000256" key="2">
    <source>
        <dbReference type="ARBA" id="ARBA00023012"/>
    </source>
</evidence>
<protein>
    <submittedName>
        <fullName evidence="5">Response regulator</fullName>
    </submittedName>
</protein>
<dbReference type="SMART" id="SM00448">
    <property type="entry name" value="REC"/>
    <property type="match status" value="1"/>
</dbReference>
<dbReference type="CDD" id="cd17546">
    <property type="entry name" value="REC_hyHK_CKI1_RcsC-like"/>
    <property type="match status" value="1"/>
</dbReference>
<dbReference type="GO" id="GO:0000160">
    <property type="term" value="P:phosphorelay signal transduction system"/>
    <property type="evidence" value="ECO:0007669"/>
    <property type="project" value="UniProtKB-KW"/>
</dbReference>
<dbReference type="Gene3D" id="3.40.50.2300">
    <property type="match status" value="1"/>
</dbReference>
<dbReference type="Pfam" id="PF00072">
    <property type="entry name" value="Response_reg"/>
    <property type="match status" value="1"/>
</dbReference>
<evidence type="ECO:0000256" key="3">
    <source>
        <dbReference type="PROSITE-ProRule" id="PRU00169"/>
    </source>
</evidence>
<feature type="modified residue" description="4-aspartylphosphate" evidence="3">
    <location>
        <position position="75"/>
    </location>
</feature>
<evidence type="ECO:0000259" key="4">
    <source>
        <dbReference type="PROSITE" id="PS50110"/>
    </source>
</evidence>
<dbReference type="SUPFAM" id="SSF52172">
    <property type="entry name" value="CheY-like"/>
    <property type="match status" value="1"/>
</dbReference>
<dbReference type="PANTHER" id="PTHR45339">
    <property type="entry name" value="HYBRID SIGNAL TRANSDUCTION HISTIDINE KINASE J"/>
    <property type="match status" value="1"/>
</dbReference>
<evidence type="ECO:0000256" key="1">
    <source>
        <dbReference type="ARBA" id="ARBA00022553"/>
    </source>
</evidence>
<sequence length="143" mass="16149">MAWNFAGARSNNLLSIETLHIPRNLNILLVDDNLDLVLITERLLERHGFTVVTRHNGKDCVEAAEQLRPDVILTDVNMPVMDGITACNLIRQHSWGQQIAIIALPVTFNSPSQTGYKNLVLMRSCKSPQNFKKLLKRFGRRSA</sequence>
<comment type="caution">
    <text evidence="5">The sequence shown here is derived from an EMBL/GenBank/DDBJ whole genome shotgun (WGS) entry which is preliminary data.</text>
</comment>
<accession>A0A5R9KTM5</accession>
<name>A0A5R9KTM5_9BACT</name>
<evidence type="ECO:0000313" key="6">
    <source>
        <dbReference type="Proteomes" id="UP000306402"/>
    </source>
</evidence>